<feature type="chain" id="PRO_5043017230" evidence="1">
    <location>
        <begin position="19"/>
        <end position="192"/>
    </location>
</feature>
<dbReference type="AlphaFoldDB" id="A0AAN8J6N0"/>
<evidence type="ECO:0000313" key="2">
    <source>
        <dbReference type="EMBL" id="KAK6171317.1"/>
    </source>
</evidence>
<dbReference type="Proteomes" id="UP001347796">
    <property type="component" value="Unassembled WGS sequence"/>
</dbReference>
<reference evidence="2 3" key="1">
    <citation type="submission" date="2024-01" db="EMBL/GenBank/DDBJ databases">
        <title>The genome of the rayed Mediterranean limpet Patella caerulea (Linnaeus, 1758).</title>
        <authorList>
            <person name="Anh-Thu Weber A."/>
            <person name="Halstead-Nussloch G."/>
        </authorList>
    </citation>
    <scope>NUCLEOTIDE SEQUENCE [LARGE SCALE GENOMIC DNA]</scope>
    <source>
        <strain evidence="2">AATW-2023a</strain>
        <tissue evidence="2">Whole specimen</tissue>
    </source>
</reference>
<evidence type="ECO:0000256" key="1">
    <source>
        <dbReference type="SAM" id="SignalP"/>
    </source>
</evidence>
<feature type="signal peptide" evidence="1">
    <location>
        <begin position="1"/>
        <end position="18"/>
    </location>
</feature>
<protein>
    <submittedName>
        <fullName evidence="2">Uncharacterized protein</fullName>
    </submittedName>
</protein>
<name>A0AAN8J6N0_PATCE</name>
<keyword evidence="1" id="KW-0732">Signal</keyword>
<organism evidence="2 3">
    <name type="scientific">Patella caerulea</name>
    <name type="common">Rayed Mediterranean limpet</name>
    <dbReference type="NCBI Taxonomy" id="87958"/>
    <lineage>
        <taxon>Eukaryota</taxon>
        <taxon>Metazoa</taxon>
        <taxon>Spiralia</taxon>
        <taxon>Lophotrochozoa</taxon>
        <taxon>Mollusca</taxon>
        <taxon>Gastropoda</taxon>
        <taxon>Patellogastropoda</taxon>
        <taxon>Patelloidea</taxon>
        <taxon>Patellidae</taxon>
        <taxon>Patella</taxon>
    </lineage>
</organism>
<dbReference type="EMBL" id="JAZGQO010000014">
    <property type="protein sequence ID" value="KAK6171317.1"/>
    <property type="molecule type" value="Genomic_DNA"/>
</dbReference>
<keyword evidence="3" id="KW-1185">Reference proteome</keyword>
<sequence length="192" mass="21944">MLYLLFVSVVLQTVLVGCAPPNSRQKREEGSFCILHGRDYSHGENFTVPESGPCVTYNCNHGSVRPIKLECRDGQGGCVPQGSEREYFCRTEVCEEWGNTIGFRTLHSSNCRDQFGECHPIGVPWTRDCQTYVCNKTNRNSFQIRTIAIQCQDAYGNCKELGESFIYAINRQLYNDCTCRQEGTRLRYECYT</sequence>
<gene>
    <name evidence="2" type="ORF">SNE40_019534</name>
</gene>
<comment type="caution">
    <text evidence="2">The sequence shown here is derived from an EMBL/GenBank/DDBJ whole genome shotgun (WGS) entry which is preliminary data.</text>
</comment>
<evidence type="ECO:0000313" key="3">
    <source>
        <dbReference type="Proteomes" id="UP001347796"/>
    </source>
</evidence>
<proteinExistence type="predicted"/>
<accession>A0AAN8J6N0</accession>